<dbReference type="Gene3D" id="3.10.105.10">
    <property type="entry name" value="Dipeptide-binding Protein, Domain 3"/>
    <property type="match status" value="1"/>
</dbReference>
<evidence type="ECO:0000313" key="5">
    <source>
        <dbReference type="EMBL" id="GAB78748.1"/>
    </source>
</evidence>
<dbReference type="GO" id="GO:0042597">
    <property type="term" value="C:periplasmic space"/>
    <property type="evidence" value="ECO:0007669"/>
    <property type="project" value="UniProtKB-ARBA"/>
</dbReference>
<reference evidence="5 6" key="1">
    <citation type="submission" date="2012-08" db="EMBL/GenBank/DDBJ databases">
        <title>Whole genome shotgun sequence of Austwickia chelonae NBRC 105200.</title>
        <authorList>
            <person name="Yoshida I."/>
            <person name="Hosoyama A."/>
            <person name="Tsuchikane K."/>
            <person name="Katsumata H."/>
            <person name="Ando Y."/>
            <person name="Ohji S."/>
            <person name="Hamada M."/>
            <person name="Tamura T."/>
            <person name="Yamazoe A."/>
            <person name="Yamazaki S."/>
            <person name="Fujita N."/>
        </authorList>
    </citation>
    <scope>NUCLEOTIDE SEQUENCE [LARGE SCALE GENOMIC DNA]</scope>
    <source>
        <strain evidence="5 6">NBRC 105200</strain>
    </source>
</reference>
<dbReference type="GO" id="GO:1904680">
    <property type="term" value="F:peptide transmembrane transporter activity"/>
    <property type="evidence" value="ECO:0007669"/>
    <property type="project" value="TreeGrafter"/>
</dbReference>
<proteinExistence type="inferred from homology"/>
<evidence type="ECO:0000256" key="3">
    <source>
        <dbReference type="ARBA" id="ARBA00022729"/>
    </source>
</evidence>
<dbReference type="AlphaFoldDB" id="K6V938"/>
<name>K6V938_9MICO</name>
<dbReference type="Gene3D" id="3.90.76.10">
    <property type="entry name" value="Dipeptide-binding Protein, Domain 1"/>
    <property type="match status" value="1"/>
</dbReference>
<dbReference type="eggNOG" id="COG0747">
    <property type="taxonomic scope" value="Bacteria"/>
</dbReference>
<dbReference type="STRING" id="100225.SAMN05421595_2401"/>
<comment type="similarity">
    <text evidence="1">Belongs to the bacterial solute-binding protein 5 family.</text>
</comment>
<dbReference type="Gene3D" id="3.40.190.10">
    <property type="entry name" value="Periplasmic binding protein-like II"/>
    <property type="match status" value="1"/>
</dbReference>
<dbReference type="GO" id="GO:0015833">
    <property type="term" value="P:peptide transport"/>
    <property type="evidence" value="ECO:0007669"/>
    <property type="project" value="TreeGrafter"/>
</dbReference>
<evidence type="ECO:0000256" key="1">
    <source>
        <dbReference type="ARBA" id="ARBA00005695"/>
    </source>
</evidence>
<dbReference type="Pfam" id="PF00496">
    <property type="entry name" value="SBP_bac_5"/>
    <property type="match status" value="1"/>
</dbReference>
<dbReference type="InterPro" id="IPR000914">
    <property type="entry name" value="SBP_5_dom"/>
</dbReference>
<comment type="caution">
    <text evidence="5">The sequence shown here is derived from an EMBL/GenBank/DDBJ whole genome shotgun (WGS) entry which is preliminary data.</text>
</comment>
<dbReference type="PANTHER" id="PTHR30290:SF9">
    <property type="entry name" value="OLIGOPEPTIDE-BINDING PROTEIN APPA"/>
    <property type="match status" value="1"/>
</dbReference>
<dbReference type="InterPro" id="IPR039424">
    <property type="entry name" value="SBP_5"/>
</dbReference>
<keyword evidence="2" id="KW-0813">Transport</keyword>
<accession>K6V938</accession>
<dbReference type="PROSITE" id="PS51257">
    <property type="entry name" value="PROKAR_LIPOPROTEIN"/>
    <property type="match status" value="1"/>
</dbReference>
<dbReference type="PANTHER" id="PTHR30290">
    <property type="entry name" value="PERIPLASMIC BINDING COMPONENT OF ABC TRANSPORTER"/>
    <property type="match status" value="1"/>
</dbReference>
<keyword evidence="6" id="KW-1185">Reference proteome</keyword>
<dbReference type="PIRSF" id="PIRSF002741">
    <property type="entry name" value="MppA"/>
    <property type="match status" value="1"/>
</dbReference>
<evidence type="ECO:0000259" key="4">
    <source>
        <dbReference type="Pfam" id="PF00496"/>
    </source>
</evidence>
<keyword evidence="3" id="KW-0732">Signal</keyword>
<dbReference type="EMBL" id="BAGZ01000016">
    <property type="protein sequence ID" value="GAB78748.1"/>
    <property type="molecule type" value="Genomic_DNA"/>
</dbReference>
<protein>
    <submittedName>
        <fullName evidence="5">Putative ABC transporter substrate-binding protein</fullName>
    </submittedName>
</protein>
<dbReference type="InterPro" id="IPR030678">
    <property type="entry name" value="Peptide/Ni-bd"/>
</dbReference>
<feature type="domain" description="Solute-binding protein family 5" evidence="4">
    <location>
        <begin position="84"/>
        <end position="411"/>
    </location>
</feature>
<organism evidence="5 6">
    <name type="scientific">Austwickia chelonae NBRC 105200</name>
    <dbReference type="NCBI Taxonomy" id="1184607"/>
    <lineage>
        <taxon>Bacteria</taxon>
        <taxon>Bacillati</taxon>
        <taxon>Actinomycetota</taxon>
        <taxon>Actinomycetes</taxon>
        <taxon>Micrococcales</taxon>
        <taxon>Dermatophilaceae</taxon>
        <taxon>Austwickia</taxon>
    </lineage>
</organism>
<evidence type="ECO:0000313" key="6">
    <source>
        <dbReference type="Proteomes" id="UP000008495"/>
    </source>
</evidence>
<dbReference type="RefSeq" id="WP_006503505.1">
    <property type="nucleotide sequence ID" value="NZ_BAGZ01000016.1"/>
</dbReference>
<dbReference type="Proteomes" id="UP000008495">
    <property type="component" value="Unassembled WGS sequence"/>
</dbReference>
<dbReference type="SUPFAM" id="SSF53850">
    <property type="entry name" value="Periplasmic binding protein-like II"/>
    <property type="match status" value="1"/>
</dbReference>
<sequence>MSATRSHPRHHIALSLAVTGALALTGCGSPNHPSTAAGKSLVIADSRDVNKYNPLDGHGEHGNSPIYDGLLQMESSADTSPPQLKPALADKLPETSEDGLTWTVSLRKDVTFSDGTTFDADDVVATYRSIADPKVATSYASELAMMESVEAVDPHTVKFTLKKPYAEFGSRMLMGIAPSEKLDGSPVDKSPLNSKPVGTGPYVLAESSAEKAVFTANPKHWRGKPEIEKVTYIRVADDNTRAQRMAAGEIDGTVLPPTLAATLKNKDNLVHTSVRSVDFRAISLPKTSAFAQDPVGRMAMNQAVDRQAMVDKILAGEGSPATTPVPAEMGDAHEPGATIAHDVAAAEKALDAAGWVKGDDGVRAKDGQRAGFTLMYAAADTVRSQIAIAFAADMKKIGVDITLEGSTWDKIEPQLGKAGLVLGSGKHPTSIDSLLYNPLHRRDANTTSPYSNPGNYGSETLDNLLETARHEQDPAARAKTYRDLQTEYAKDPGSVFLLTLRHTYVAKKGAPGAGKTILEPHVHDAGWGPRWNLGRTR</sequence>
<evidence type="ECO:0000256" key="2">
    <source>
        <dbReference type="ARBA" id="ARBA00022448"/>
    </source>
</evidence>
<dbReference type="OrthoDB" id="9764591at2"/>
<gene>
    <name evidence="5" type="ORF">AUCHE_16_01710</name>
</gene>
<dbReference type="GO" id="GO:0043190">
    <property type="term" value="C:ATP-binding cassette (ABC) transporter complex"/>
    <property type="evidence" value="ECO:0007669"/>
    <property type="project" value="InterPro"/>
</dbReference>